<dbReference type="SUPFAM" id="SSF49785">
    <property type="entry name" value="Galactose-binding domain-like"/>
    <property type="match status" value="1"/>
</dbReference>
<dbReference type="Pfam" id="PF08530">
    <property type="entry name" value="PepX_C"/>
    <property type="match status" value="1"/>
</dbReference>
<feature type="domain" description="Xaa-Pro dipeptidyl-peptidase C-terminal" evidence="2">
    <location>
        <begin position="318"/>
        <end position="530"/>
    </location>
</feature>
<evidence type="ECO:0000259" key="2">
    <source>
        <dbReference type="SMART" id="SM00939"/>
    </source>
</evidence>
<dbReference type="Proteomes" id="UP000028864">
    <property type="component" value="Unassembled WGS sequence"/>
</dbReference>
<dbReference type="GO" id="GO:0008239">
    <property type="term" value="F:dipeptidyl-peptidase activity"/>
    <property type="evidence" value="ECO:0007669"/>
    <property type="project" value="InterPro"/>
</dbReference>
<dbReference type="InterPro" id="IPR000383">
    <property type="entry name" value="Xaa-Pro-like_dom"/>
</dbReference>
<organism evidence="3 4">
    <name type="scientific">Mycolicibacterium neoaurum</name>
    <name type="common">Mycobacterium neoaurum</name>
    <dbReference type="NCBI Taxonomy" id="1795"/>
    <lineage>
        <taxon>Bacteria</taxon>
        <taxon>Bacillati</taxon>
        <taxon>Actinomycetota</taxon>
        <taxon>Actinomycetes</taxon>
        <taxon>Mycobacteriales</taxon>
        <taxon>Mycobacteriaceae</taxon>
        <taxon>Mycolicibacterium</taxon>
    </lineage>
</organism>
<dbReference type="Gene3D" id="3.40.50.1820">
    <property type="entry name" value="alpha/beta hydrolase"/>
    <property type="match status" value="1"/>
</dbReference>
<dbReference type="InterPro" id="IPR008979">
    <property type="entry name" value="Galactose-bd-like_sf"/>
</dbReference>
<evidence type="ECO:0000256" key="1">
    <source>
        <dbReference type="ARBA" id="ARBA00022801"/>
    </source>
</evidence>
<evidence type="ECO:0000313" key="4">
    <source>
        <dbReference type="Proteomes" id="UP000028864"/>
    </source>
</evidence>
<dbReference type="NCBIfam" id="TIGR00976">
    <property type="entry name" value="CocE_NonD"/>
    <property type="match status" value="2"/>
</dbReference>
<dbReference type="InterPro" id="IPR013736">
    <property type="entry name" value="Xaa-Pro_dipept_C"/>
</dbReference>
<dbReference type="RefSeq" id="WP_030135974.1">
    <property type="nucleotide sequence ID" value="NZ_LK021340.1"/>
</dbReference>
<dbReference type="AlphaFoldDB" id="A0AAV2WP13"/>
<gene>
    <name evidence="3" type="ORF">BN1047_03912</name>
</gene>
<reference evidence="3" key="1">
    <citation type="submission" date="2014-05" db="EMBL/GenBank/DDBJ databases">
        <authorList>
            <person name="Urmite Genomes"/>
        </authorList>
    </citation>
    <scope>NUCLEOTIDE SEQUENCE</scope>
    <source>
        <strain evidence="3">DSM 44074</strain>
    </source>
</reference>
<sequence>MASTRPTPPGPFVRLATRVASARLRLPPATTGYRVDRDIAVTMRDGVDLLTDVYLPHVPHADPAGTVLIRTPYGRTNLPAAVTAAVYAERGYQVVMQSVRGTFGSGGDFHPGYAESEDAADTLTWLRDQPWFRGRLFTVGSSYLGYTQWALLMDPPPELDTSVIGMAPHDFAESGWGTGAFALADFLTWSYQVATQEDGGTLRTVVRMVTMPRRLRRPLRIVPLRDAGAKILKDRAPWHESWLRTPDATDPYWRPARLGGALQRTRTPVLLVTGWQDVFLTQTFEQYRRLRDGDAGPALIVGPWTHGDGGGDVLRESLSWLADERFGGVRIFVTGDGWRDLPSWPPPAEQQQWYLSPRAALTPQPVDGQPARFVYDPADPTPTIGGRLLFAPRGYREDSALAARNDVITFTGAVLDRPMEVLGTPSVELVHRTATGWCDVAVRISEVGADGRSRNVSDGYATRTPADGEMLRLDLDPIAHRFAAGSRIRLSIAGGSYPRFARNPGTGEPVWTASRLVPTTHEIGTRSRLTLPILNGHRVNEF</sequence>
<dbReference type="SUPFAM" id="SSF53474">
    <property type="entry name" value="alpha/beta-Hydrolases"/>
    <property type="match status" value="1"/>
</dbReference>
<dbReference type="Pfam" id="PF02129">
    <property type="entry name" value="Peptidase_S15"/>
    <property type="match status" value="1"/>
</dbReference>
<name>A0AAV2WP13_MYCNE</name>
<dbReference type="Gene3D" id="1.10.3020.10">
    <property type="entry name" value="alpha-amino acid ester hydrolase ( Helical cap domain)"/>
    <property type="match status" value="1"/>
</dbReference>
<proteinExistence type="predicted"/>
<protein>
    <submittedName>
        <fullName evidence="3">Hydrolase</fullName>
    </submittedName>
</protein>
<reference evidence="3" key="2">
    <citation type="submission" date="2015-09" db="EMBL/GenBank/DDBJ databases">
        <title>Draft genome sequence of Mycobacterium neoaurum DSM 44074.</title>
        <authorList>
            <person name="Croce O."/>
            <person name="Robert C."/>
            <person name="Raoult D."/>
            <person name="Drancourt M."/>
        </authorList>
    </citation>
    <scope>NUCLEOTIDE SEQUENCE</scope>
    <source>
        <strain evidence="3">DSM 44074</strain>
    </source>
</reference>
<accession>A0AAV2WP13</accession>
<keyword evidence="1 3" id="KW-0378">Hydrolase</keyword>
<dbReference type="InterPro" id="IPR029058">
    <property type="entry name" value="AB_hydrolase_fold"/>
</dbReference>
<dbReference type="Gene3D" id="2.60.120.260">
    <property type="entry name" value="Galactose-binding domain-like"/>
    <property type="match status" value="1"/>
</dbReference>
<dbReference type="SMART" id="SM00939">
    <property type="entry name" value="PepX_C"/>
    <property type="match status" value="1"/>
</dbReference>
<dbReference type="EMBL" id="LK021340">
    <property type="protein sequence ID" value="CDQ46009.1"/>
    <property type="molecule type" value="Genomic_DNA"/>
</dbReference>
<dbReference type="InterPro" id="IPR005674">
    <property type="entry name" value="CocE/Ser_esterase"/>
</dbReference>
<evidence type="ECO:0000313" key="3">
    <source>
        <dbReference type="EMBL" id="CDQ46009.1"/>
    </source>
</evidence>